<gene>
    <name evidence="3" type="ORF">AUJ59_00515</name>
</gene>
<reference evidence="3 4" key="1">
    <citation type="journal article" date="2016" name="Environ. Microbiol.">
        <title>Genomic resolution of a cold subsurface aquifer community provides metabolic insights for novel microbes adapted to high CO concentrations.</title>
        <authorList>
            <person name="Probst A.J."/>
            <person name="Castelle C.J."/>
            <person name="Singh A."/>
            <person name="Brown C.T."/>
            <person name="Anantharaman K."/>
            <person name="Sharon I."/>
            <person name="Hug L.A."/>
            <person name="Burstein D."/>
            <person name="Emerson J.B."/>
            <person name="Thomas B.C."/>
            <person name="Banfield J.F."/>
        </authorList>
    </citation>
    <scope>NUCLEOTIDE SEQUENCE [LARGE SCALE GENOMIC DNA]</scope>
    <source>
        <strain evidence="3">CG1_02_47_37</strain>
    </source>
</reference>
<evidence type="ECO:0000313" key="4">
    <source>
        <dbReference type="Proteomes" id="UP000183144"/>
    </source>
</evidence>
<accession>A0A1J4RR92</accession>
<dbReference type="GO" id="GO:0005524">
    <property type="term" value="F:ATP binding"/>
    <property type="evidence" value="ECO:0007669"/>
    <property type="project" value="UniProtKB-UniRule"/>
</dbReference>
<comment type="caution">
    <text evidence="3">The sequence shown here is derived from an EMBL/GenBank/DDBJ whole genome shotgun (WGS) entry which is preliminary data.</text>
</comment>
<dbReference type="SUPFAM" id="SSF56059">
    <property type="entry name" value="Glutathione synthetase ATP-binding domain-like"/>
    <property type="match status" value="1"/>
</dbReference>
<feature type="domain" description="ATP-grasp" evidence="2">
    <location>
        <begin position="139"/>
        <end position="335"/>
    </location>
</feature>
<dbReference type="InterPro" id="IPR013651">
    <property type="entry name" value="ATP-grasp_RimK-type"/>
</dbReference>
<dbReference type="AlphaFoldDB" id="A0A1J4RR92"/>
<keyword evidence="1" id="KW-0067">ATP-binding</keyword>
<dbReference type="Gene3D" id="3.30.470.20">
    <property type="entry name" value="ATP-grasp fold, B domain"/>
    <property type="match status" value="1"/>
</dbReference>
<proteinExistence type="predicted"/>
<protein>
    <recommendedName>
        <fullName evidence="2">ATP-grasp domain-containing protein</fullName>
    </recommendedName>
</protein>
<evidence type="ECO:0000259" key="2">
    <source>
        <dbReference type="PROSITE" id="PS50975"/>
    </source>
</evidence>
<dbReference type="GO" id="GO:0046872">
    <property type="term" value="F:metal ion binding"/>
    <property type="evidence" value="ECO:0007669"/>
    <property type="project" value="InterPro"/>
</dbReference>
<dbReference type="Pfam" id="PF08443">
    <property type="entry name" value="RimK"/>
    <property type="match status" value="1"/>
</dbReference>
<keyword evidence="1" id="KW-0547">Nucleotide-binding</keyword>
<dbReference type="PROSITE" id="PS50975">
    <property type="entry name" value="ATP_GRASP"/>
    <property type="match status" value="1"/>
</dbReference>
<evidence type="ECO:0000256" key="1">
    <source>
        <dbReference type="PROSITE-ProRule" id="PRU00409"/>
    </source>
</evidence>
<dbReference type="InterPro" id="IPR011761">
    <property type="entry name" value="ATP-grasp"/>
</dbReference>
<dbReference type="Proteomes" id="UP000183144">
    <property type="component" value="Unassembled WGS sequence"/>
</dbReference>
<sequence length="341" mass="38170">MKNLKRLDVLVVYSAYSAGSAASKTKSYKTPFAGLGVKNDLDHAYAYFLTVCRKRQLKAALTTSADIIGPGQCRSYWLFKHSTWAKVNRLAEASVIFDKFSPCNRRQKHQRELMFSSPEIRPFNQPDLYQLFFDKHSTYELLADMAIPTVVTSEDSIGDLGGLLKQHQYPADFGAGYVLKDRFGSAGNHVYQIKSGGEPEIASILKLNPFKRFILQPRLQFDHEIRLIFMGDKIVQTYIRTAPAGGFCCNDHQGGSSQYINESQVPLKVLQMAQALTARLPAENSLYALDFVVSHNGNVYLLEGNTGPGLNWDPANKIDEVKSHELIEIIVAELAKRCVKV</sequence>
<name>A0A1J4RR92_9BACT</name>
<dbReference type="STRING" id="1805034.AUJ59_00515"/>
<organism evidence="3 4">
    <name type="scientific">Candidatus Beckwithbacteria bacterium CG1_02_47_37</name>
    <dbReference type="NCBI Taxonomy" id="1805034"/>
    <lineage>
        <taxon>Bacteria</taxon>
        <taxon>Candidatus Beckwithiibacteriota</taxon>
    </lineage>
</organism>
<evidence type="ECO:0000313" key="3">
    <source>
        <dbReference type="EMBL" id="OIN89889.1"/>
    </source>
</evidence>
<dbReference type="EMBL" id="MNUI01000011">
    <property type="protein sequence ID" value="OIN89889.1"/>
    <property type="molecule type" value="Genomic_DNA"/>
</dbReference>